<evidence type="ECO:0000256" key="7">
    <source>
        <dbReference type="ARBA" id="ARBA00022840"/>
    </source>
</evidence>
<evidence type="ECO:0000256" key="2">
    <source>
        <dbReference type="ARBA" id="ARBA00022649"/>
    </source>
</evidence>
<dbReference type="EMBL" id="LXPS01000037">
    <property type="protein sequence ID" value="OAE39518.1"/>
    <property type="molecule type" value="Genomic_DNA"/>
</dbReference>
<dbReference type="Gene3D" id="3.30.460.10">
    <property type="entry name" value="Beta Polymerase, domain 2"/>
    <property type="match status" value="1"/>
</dbReference>
<name>A0A176X1J5_AGRTU</name>
<dbReference type="PANTHER" id="PTHR33571">
    <property type="entry name" value="SSL8005 PROTEIN"/>
    <property type="match status" value="1"/>
</dbReference>
<keyword evidence="8" id="KW-0460">Magnesium</keyword>
<evidence type="ECO:0000256" key="5">
    <source>
        <dbReference type="ARBA" id="ARBA00022723"/>
    </source>
</evidence>
<dbReference type="SUPFAM" id="SSF81301">
    <property type="entry name" value="Nucleotidyltransferase"/>
    <property type="match status" value="1"/>
</dbReference>
<evidence type="ECO:0000259" key="10">
    <source>
        <dbReference type="Pfam" id="PF01909"/>
    </source>
</evidence>
<dbReference type="GO" id="GO:0016779">
    <property type="term" value="F:nucleotidyltransferase activity"/>
    <property type="evidence" value="ECO:0007669"/>
    <property type="project" value="UniProtKB-KW"/>
</dbReference>
<sequence length="96" mass="10342">MRPSEALEKNRQAIRDATKRFNAANPRVFGSVARGEDRPDSDLDILVDALPGTTLFDLGGLLEELSALLGVEVDVVTSGGLRPDIRARVLQEAKAV</sequence>
<dbReference type="InterPro" id="IPR052038">
    <property type="entry name" value="Type-VII_TA_antitoxin"/>
</dbReference>
<dbReference type="Proteomes" id="UP000077098">
    <property type="component" value="Unassembled WGS sequence"/>
</dbReference>
<keyword evidence="6" id="KW-0547">Nucleotide-binding</keyword>
<dbReference type="AlphaFoldDB" id="A0A176X1J5"/>
<proteinExistence type="inferred from homology"/>
<evidence type="ECO:0000256" key="1">
    <source>
        <dbReference type="ARBA" id="ARBA00001946"/>
    </source>
</evidence>
<comment type="cofactor">
    <cofactor evidence="1">
        <name>Mg(2+)</name>
        <dbReference type="ChEBI" id="CHEBI:18420"/>
    </cofactor>
</comment>
<protein>
    <submittedName>
        <fullName evidence="11">Nucleotidyltransferase</fullName>
    </submittedName>
</protein>
<accession>A0A176X1J5</accession>
<dbReference type="RefSeq" id="WP_063950758.1">
    <property type="nucleotide sequence ID" value="NZ_CP072308.1"/>
</dbReference>
<comment type="caution">
    <text evidence="11">The sequence shown here is derived from an EMBL/GenBank/DDBJ whole genome shotgun (WGS) entry which is preliminary data.</text>
</comment>
<evidence type="ECO:0000256" key="6">
    <source>
        <dbReference type="ARBA" id="ARBA00022741"/>
    </source>
</evidence>
<keyword evidence="5" id="KW-0479">Metal-binding</keyword>
<dbReference type="CDD" id="cd05403">
    <property type="entry name" value="NT_KNTase_like"/>
    <property type="match status" value="1"/>
</dbReference>
<dbReference type="GO" id="GO:0005524">
    <property type="term" value="F:ATP binding"/>
    <property type="evidence" value="ECO:0007669"/>
    <property type="project" value="UniProtKB-KW"/>
</dbReference>
<evidence type="ECO:0000313" key="11">
    <source>
        <dbReference type="EMBL" id="OAE39518.1"/>
    </source>
</evidence>
<evidence type="ECO:0000256" key="3">
    <source>
        <dbReference type="ARBA" id="ARBA00022679"/>
    </source>
</evidence>
<dbReference type="PANTHER" id="PTHR33571:SF12">
    <property type="entry name" value="BSL3053 PROTEIN"/>
    <property type="match status" value="1"/>
</dbReference>
<keyword evidence="3 11" id="KW-0808">Transferase</keyword>
<comment type="similarity">
    <text evidence="9">Belongs to the MntA antitoxin family.</text>
</comment>
<keyword evidence="7" id="KW-0067">ATP-binding</keyword>
<evidence type="ECO:0000313" key="12">
    <source>
        <dbReference type="Proteomes" id="UP000077098"/>
    </source>
</evidence>
<dbReference type="GO" id="GO:0046872">
    <property type="term" value="F:metal ion binding"/>
    <property type="evidence" value="ECO:0007669"/>
    <property type="project" value="UniProtKB-KW"/>
</dbReference>
<gene>
    <name evidence="11" type="ORF">A7J57_24475</name>
</gene>
<dbReference type="InterPro" id="IPR002934">
    <property type="entry name" value="Polymerase_NTP_transf_dom"/>
</dbReference>
<keyword evidence="2" id="KW-1277">Toxin-antitoxin system</keyword>
<evidence type="ECO:0000256" key="9">
    <source>
        <dbReference type="ARBA" id="ARBA00038276"/>
    </source>
</evidence>
<reference evidence="11 12" key="1">
    <citation type="submission" date="2016-05" db="EMBL/GenBank/DDBJ databases">
        <authorList>
            <person name="Lavstsen T."/>
            <person name="Jespersen J.S."/>
        </authorList>
    </citation>
    <scope>NUCLEOTIDE SEQUENCE [LARGE SCALE GENOMIC DNA]</scope>
    <source>
        <strain evidence="11 12">KCJ1736</strain>
    </source>
</reference>
<evidence type="ECO:0000256" key="4">
    <source>
        <dbReference type="ARBA" id="ARBA00022695"/>
    </source>
</evidence>
<organism evidence="11 12">
    <name type="scientific">Agrobacterium tumefaciens</name>
    <dbReference type="NCBI Taxonomy" id="358"/>
    <lineage>
        <taxon>Bacteria</taxon>
        <taxon>Pseudomonadati</taxon>
        <taxon>Pseudomonadota</taxon>
        <taxon>Alphaproteobacteria</taxon>
        <taxon>Hyphomicrobiales</taxon>
        <taxon>Rhizobiaceae</taxon>
        <taxon>Rhizobium/Agrobacterium group</taxon>
        <taxon>Agrobacterium</taxon>
        <taxon>Agrobacterium tumefaciens complex</taxon>
    </lineage>
</organism>
<dbReference type="InterPro" id="IPR043519">
    <property type="entry name" value="NT_sf"/>
</dbReference>
<feature type="domain" description="Polymerase nucleotidyl transferase" evidence="10">
    <location>
        <begin position="23"/>
        <end position="95"/>
    </location>
</feature>
<evidence type="ECO:0000256" key="8">
    <source>
        <dbReference type="ARBA" id="ARBA00022842"/>
    </source>
</evidence>
<dbReference type="Pfam" id="PF01909">
    <property type="entry name" value="NTP_transf_2"/>
    <property type="match status" value="1"/>
</dbReference>
<keyword evidence="4" id="KW-0548">Nucleotidyltransferase</keyword>